<dbReference type="InterPro" id="IPR011009">
    <property type="entry name" value="Kinase-like_dom_sf"/>
</dbReference>
<evidence type="ECO:0000313" key="3">
    <source>
        <dbReference type="Proteomes" id="UP000221165"/>
    </source>
</evidence>
<dbReference type="GO" id="GO:0016301">
    <property type="term" value="F:kinase activity"/>
    <property type="evidence" value="ECO:0007669"/>
    <property type="project" value="UniProtKB-KW"/>
</dbReference>
<feature type="non-terminal residue" evidence="2">
    <location>
        <position position="85"/>
    </location>
</feature>
<feature type="region of interest" description="Disordered" evidence="1">
    <location>
        <begin position="35"/>
        <end position="60"/>
    </location>
</feature>
<sequence>MLYNEVAIYLQVDHPNICKLLEVFVENGQTPKVVVPDPTEPLVNGVTPPGDSRRSSVTGDVCGQNASAKAAVVVSPGSEDLTPGE</sequence>
<protein>
    <submittedName>
        <fullName evidence="2">Calcium-dependent protein kinase cdpk4</fullName>
    </submittedName>
</protein>
<dbReference type="AlphaFoldDB" id="A0A2C6JRC0"/>
<dbReference type="RefSeq" id="XP_067916356.1">
    <property type="nucleotide sequence ID" value="XM_068071668.1"/>
</dbReference>
<dbReference type="SUPFAM" id="SSF56112">
    <property type="entry name" value="Protein kinase-like (PK-like)"/>
    <property type="match status" value="1"/>
</dbReference>
<organism evidence="2 3">
    <name type="scientific">Cystoisospora suis</name>
    <dbReference type="NCBI Taxonomy" id="483139"/>
    <lineage>
        <taxon>Eukaryota</taxon>
        <taxon>Sar</taxon>
        <taxon>Alveolata</taxon>
        <taxon>Apicomplexa</taxon>
        <taxon>Conoidasida</taxon>
        <taxon>Coccidia</taxon>
        <taxon>Eucoccidiorida</taxon>
        <taxon>Eimeriorina</taxon>
        <taxon>Sarcocystidae</taxon>
        <taxon>Cystoisospora</taxon>
    </lineage>
</organism>
<dbReference type="GeneID" id="94434879"/>
<accession>A0A2C6JRC0</accession>
<comment type="caution">
    <text evidence="2">The sequence shown here is derived from an EMBL/GenBank/DDBJ whole genome shotgun (WGS) entry which is preliminary data.</text>
</comment>
<keyword evidence="3" id="KW-1185">Reference proteome</keyword>
<keyword evidence="2" id="KW-0808">Transferase</keyword>
<dbReference type="OrthoDB" id="40902at2759"/>
<evidence type="ECO:0000313" key="2">
    <source>
        <dbReference type="EMBL" id="PHJ14620.1"/>
    </source>
</evidence>
<dbReference type="EMBL" id="MIGC01013891">
    <property type="protein sequence ID" value="PHJ14620.1"/>
    <property type="molecule type" value="Genomic_DNA"/>
</dbReference>
<evidence type="ECO:0000256" key="1">
    <source>
        <dbReference type="SAM" id="MobiDB-lite"/>
    </source>
</evidence>
<keyword evidence="2" id="KW-0418">Kinase</keyword>
<dbReference type="VEuPathDB" id="ToxoDB:CSUI_011570"/>
<name>A0A2C6JRC0_9APIC</name>
<gene>
    <name evidence="2" type="ORF">CSUI_011570</name>
</gene>
<dbReference type="Proteomes" id="UP000221165">
    <property type="component" value="Unassembled WGS sequence"/>
</dbReference>
<reference evidence="2 3" key="1">
    <citation type="journal article" date="2017" name="Int. J. Parasitol.">
        <title>The genome of the protozoan parasite Cystoisospora suis and a reverse vaccinology approach to identify vaccine candidates.</title>
        <authorList>
            <person name="Palmieri N."/>
            <person name="Shrestha A."/>
            <person name="Ruttkowski B."/>
            <person name="Beck T."/>
            <person name="Vogl C."/>
            <person name="Tomley F."/>
            <person name="Blake D.P."/>
            <person name="Joachim A."/>
        </authorList>
    </citation>
    <scope>NUCLEOTIDE SEQUENCE [LARGE SCALE GENOMIC DNA]</scope>
    <source>
        <strain evidence="2 3">Wien I</strain>
    </source>
</reference>
<proteinExistence type="predicted"/>